<proteinExistence type="predicted"/>
<evidence type="ECO:0000256" key="2">
    <source>
        <dbReference type="SAM" id="SignalP"/>
    </source>
</evidence>
<dbReference type="PANTHER" id="PTHR33184:SF72">
    <property type="entry name" value="BETA-1,3-N-ACETYLGLUCOSAMINYLTRANSFERASE FAMILY PROTEIN"/>
    <property type="match status" value="1"/>
</dbReference>
<keyword evidence="1 2" id="KW-0732">Signal</keyword>
<dbReference type="EMBL" id="JBDFQZ010000003">
    <property type="protein sequence ID" value="KAK9742213.1"/>
    <property type="molecule type" value="Genomic_DNA"/>
</dbReference>
<dbReference type="Proteomes" id="UP001443914">
    <property type="component" value="Unassembled WGS sequence"/>
</dbReference>
<dbReference type="AlphaFoldDB" id="A0AAW1M8D2"/>
<evidence type="ECO:0000313" key="3">
    <source>
        <dbReference type="EMBL" id="KAK9742213.1"/>
    </source>
</evidence>
<protein>
    <submittedName>
        <fullName evidence="3">Uncharacterized protein</fullName>
    </submittedName>
</protein>
<feature type="signal peptide" evidence="2">
    <location>
        <begin position="1"/>
        <end position="23"/>
    </location>
</feature>
<evidence type="ECO:0000256" key="1">
    <source>
        <dbReference type="ARBA" id="ARBA00022729"/>
    </source>
</evidence>
<dbReference type="Pfam" id="PF24068">
    <property type="entry name" value="TPD1_C"/>
    <property type="match status" value="1"/>
</dbReference>
<reference evidence="3" key="1">
    <citation type="submission" date="2024-03" db="EMBL/GenBank/DDBJ databases">
        <title>WGS assembly of Saponaria officinalis var. Norfolk2.</title>
        <authorList>
            <person name="Jenkins J."/>
            <person name="Shu S."/>
            <person name="Grimwood J."/>
            <person name="Barry K."/>
            <person name="Goodstein D."/>
            <person name="Schmutz J."/>
            <person name="Leebens-Mack J."/>
            <person name="Osbourn A."/>
        </authorList>
    </citation>
    <scope>NUCLEOTIDE SEQUENCE [LARGE SCALE GENOMIC DNA]</scope>
    <source>
        <strain evidence="3">JIC</strain>
    </source>
</reference>
<dbReference type="InterPro" id="IPR040361">
    <property type="entry name" value="TPD1"/>
</dbReference>
<feature type="chain" id="PRO_5043463731" evidence="2">
    <location>
        <begin position="24"/>
        <end position="124"/>
    </location>
</feature>
<organism evidence="3 4">
    <name type="scientific">Saponaria officinalis</name>
    <name type="common">Common soapwort</name>
    <name type="synonym">Lychnis saponaria</name>
    <dbReference type="NCBI Taxonomy" id="3572"/>
    <lineage>
        <taxon>Eukaryota</taxon>
        <taxon>Viridiplantae</taxon>
        <taxon>Streptophyta</taxon>
        <taxon>Embryophyta</taxon>
        <taxon>Tracheophyta</taxon>
        <taxon>Spermatophyta</taxon>
        <taxon>Magnoliopsida</taxon>
        <taxon>eudicotyledons</taxon>
        <taxon>Gunneridae</taxon>
        <taxon>Pentapetalae</taxon>
        <taxon>Caryophyllales</taxon>
        <taxon>Caryophyllaceae</taxon>
        <taxon>Caryophylleae</taxon>
        <taxon>Saponaria</taxon>
    </lineage>
</organism>
<keyword evidence="4" id="KW-1185">Reference proteome</keyword>
<dbReference type="PANTHER" id="PTHR33184">
    <property type="entry name" value="PROTEIN TAPETUM DETERMINANT 1-LIKE-RELATED"/>
    <property type="match status" value="1"/>
</dbReference>
<accession>A0AAW1M8D2</accession>
<gene>
    <name evidence="3" type="ORF">RND81_03G156300</name>
</gene>
<dbReference type="GO" id="GO:0001709">
    <property type="term" value="P:cell fate determination"/>
    <property type="evidence" value="ECO:0007669"/>
    <property type="project" value="TreeGrafter"/>
</dbReference>
<comment type="caution">
    <text evidence="3">The sequence shown here is derived from an EMBL/GenBank/DDBJ whole genome shotgun (WGS) entry which is preliminary data.</text>
</comment>
<name>A0AAW1M8D2_SAPOF</name>
<evidence type="ECO:0000313" key="4">
    <source>
        <dbReference type="Proteomes" id="UP001443914"/>
    </source>
</evidence>
<sequence>MTFSVKYLCLFVALVCLIRQGRSECTKDDIKIGQKPTGQSFNGVQEWQVTVTNGCPTCRFMQIELSVYGFQSIEPVDPAQFDFKGIYGSVNNGQPIDPHATFAFTYAWNSPFTFYLQDATSACW</sequence>